<dbReference type="AlphaFoldDB" id="A0A2P2QYU8"/>
<name>A0A2P2QYU8_RHIMU</name>
<dbReference type="EMBL" id="GGEC01091678">
    <property type="protein sequence ID" value="MBX72162.1"/>
    <property type="molecule type" value="Transcribed_RNA"/>
</dbReference>
<organism evidence="1">
    <name type="scientific">Rhizophora mucronata</name>
    <name type="common">Asiatic mangrove</name>
    <dbReference type="NCBI Taxonomy" id="61149"/>
    <lineage>
        <taxon>Eukaryota</taxon>
        <taxon>Viridiplantae</taxon>
        <taxon>Streptophyta</taxon>
        <taxon>Embryophyta</taxon>
        <taxon>Tracheophyta</taxon>
        <taxon>Spermatophyta</taxon>
        <taxon>Magnoliopsida</taxon>
        <taxon>eudicotyledons</taxon>
        <taxon>Gunneridae</taxon>
        <taxon>Pentapetalae</taxon>
        <taxon>rosids</taxon>
        <taxon>fabids</taxon>
        <taxon>Malpighiales</taxon>
        <taxon>Rhizophoraceae</taxon>
        <taxon>Rhizophora</taxon>
    </lineage>
</organism>
<reference evidence="1" key="1">
    <citation type="submission" date="2018-02" db="EMBL/GenBank/DDBJ databases">
        <title>Rhizophora mucronata_Transcriptome.</title>
        <authorList>
            <person name="Meera S.P."/>
            <person name="Sreeshan A."/>
            <person name="Augustine A."/>
        </authorList>
    </citation>
    <scope>NUCLEOTIDE SEQUENCE</scope>
    <source>
        <tissue evidence="1">Leaf</tissue>
    </source>
</reference>
<evidence type="ECO:0000313" key="1">
    <source>
        <dbReference type="EMBL" id="MBX72162.1"/>
    </source>
</evidence>
<sequence>MQSASCSFQCFQSACDVPEQYLASFHDCKSHASSHTLFLLLYLLIFV</sequence>
<protein>
    <submittedName>
        <fullName evidence="1">Uncharacterized protein</fullName>
    </submittedName>
</protein>
<proteinExistence type="predicted"/>
<accession>A0A2P2QYU8</accession>